<feature type="domain" description="Transcription elongation factor Eaf N-terminal" evidence="11">
    <location>
        <begin position="101"/>
        <end position="196"/>
    </location>
</feature>
<comment type="similarity">
    <text evidence="2">Belongs to the EAF family.</text>
</comment>
<evidence type="ECO:0000256" key="5">
    <source>
        <dbReference type="ARBA" id="ARBA00023015"/>
    </source>
</evidence>
<dbReference type="InterPro" id="IPR027093">
    <property type="entry name" value="EAF_fam"/>
</dbReference>
<gene>
    <name evidence="12" type="ORF">HPB51_012040</name>
</gene>
<dbReference type="PANTHER" id="PTHR15970">
    <property type="entry name" value="ELL-ASSOCIATED FACTOR EAF"/>
    <property type="match status" value="1"/>
</dbReference>
<evidence type="ECO:0000256" key="9">
    <source>
        <dbReference type="ARBA" id="ARBA00025617"/>
    </source>
</evidence>
<dbReference type="GO" id="GO:0032783">
    <property type="term" value="C:super elongation complex"/>
    <property type="evidence" value="ECO:0007669"/>
    <property type="project" value="InterPro"/>
</dbReference>
<dbReference type="InterPro" id="IPR019194">
    <property type="entry name" value="Tscrpt_elong_fac_Eaf_N"/>
</dbReference>
<keyword evidence="4" id="KW-0597">Phosphoprotein</keyword>
<evidence type="ECO:0000256" key="6">
    <source>
        <dbReference type="ARBA" id="ARBA00023159"/>
    </source>
</evidence>
<dbReference type="VEuPathDB" id="VectorBase:LOC119188192"/>
<keyword evidence="6" id="KW-0010">Activator</keyword>
<reference evidence="12" key="1">
    <citation type="journal article" date="2020" name="Cell">
        <title>Large-Scale Comparative Analyses of Tick Genomes Elucidate Their Genetic Diversity and Vector Capacities.</title>
        <authorList>
            <consortium name="Tick Genome and Microbiome Consortium (TIGMIC)"/>
            <person name="Jia N."/>
            <person name="Wang J."/>
            <person name="Shi W."/>
            <person name="Du L."/>
            <person name="Sun Y."/>
            <person name="Zhan W."/>
            <person name="Jiang J.F."/>
            <person name="Wang Q."/>
            <person name="Zhang B."/>
            <person name="Ji P."/>
            <person name="Bell-Sakyi L."/>
            <person name="Cui X.M."/>
            <person name="Yuan T.T."/>
            <person name="Jiang B.G."/>
            <person name="Yang W.F."/>
            <person name="Lam T.T."/>
            <person name="Chang Q.C."/>
            <person name="Ding S.J."/>
            <person name="Wang X.J."/>
            <person name="Zhu J.G."/>
            <person name="Ruan X.D."/>
            <person name="Zhao L."/>
            <person name="Wei J.T."/>
            <person name="Ye R.Z."/>
            <person name="Que T.C."/>
            <person name="Du C.H."/>
            <person name="Zhou Y.H."/>
            <person name="Cheng J.X."/>
            <person name="Dai P.F."/>
            <person name="Guo W.B."/>
            <person name="Han X.H."/>
            <person name="Huang E.J."/>
            <person name="Li L.F."/>
            <person name="Wei W."/>
            <person name="Gao Y.C."/>
            <person name="Liu J.Z."/>
            <person name="Shao H.Z."/>
            <person name="Wang X."/>
            <person name="Wang C.C."/>
            <person name="Yang T.C."/>
            <person name="Huo Q.B."/>
            <person name="Li W."/>
            <person name="Chen H.Y."/>
            <person name="Chen S.E."/>
            <person name="Zhou L.G."/>
            <person name="Ni X.B."/>
            <person name="Tian J.H."/>
            <person name="Sheng Y."/>
            <person name="Liu T."/>
            <person name="Pan Y.S."/>
            <person name="Xia L.Y."/>
            <person name="Li J."/>
            <person name="Zhao F."/>
            <person name="Cao W.C."/>
        </authorList>
    </citation>
    <scope>NUCLEOTIDE SEQUENCE</scope>
    <source>
        <strain evidence="12">Rmic-2018</strain>
    </source>
</reference>
<feature type="compositionally biased region" description="Low complexity" evidence="10">
    <location>
        <begin position="367"/>
        <end position="377"/>
    </location>
</feature>
<dbReference type="Proteomes" id="UP000821866">
    <property type="component" value="Chromosome 1"/>
</dbReference>
<feature type="compositionally biased region" description="Polar residues" evidence="10">
    <location>
        <begin position="237"/>
        <end position="252"/>
    </location>
</feature>
<protein>
    <recommendedName>
        <fullName evidence="3">Ell-associated factor Eaf</fullName>
    </recommendedName>
</protein>
<feature type="region of interest" description="Disordered" evidence="10">
    <location>
        <begin position="194"/>
        <end position="397"/>
    </location>
</feature>
<evidence type="ECO:0000256" key="4">
    <source>
        <dbReference type="ARBA" id="ARBA00022553"/>
    </source>
</evidence>
<sequence>MYARSLSAAVGLGRAWDVDQTSPEGSTLVTRRGGAPLLADATEYLSGFIWRQVIGMVSTLVSAMRVLLSKMQTPTDRSVLQLLDTITPVLTSRQKSSARERKRHHHGFTMGKNDFKPASVDTSKSANVEVGEKNQITVTVPHIENHLSQGSGTAHTVFKGSQRPYQRECVLVVDNVTGEVTLERLSCNIQLKKTRAEGSSKIQPRPITPIDSGSSGGGGGSRKHSPSQKLSPPQPQTNGKHSWSSSSPNGPHQSQSQLQQRSSQQQPRISPSQPQVQRSSPPGSQSSPSMPTLLTPREGGGSSSRAPSASRDSMPLLTTETLHDGQEEVPDVGVLSDSSDSSNSTSKSSASSDSSDSEHEDAPPTPHRNSSSQPSHSSRGHHGEDLRLSESGSDSDD</sequence>
<feature type="compositionally biased region" description="Low complexity" evidence="10">
    <location>
        <begin position="303"/>
        <end position="315"/>
    </location>
</feature>
<comment type="subcellular location">
    <subcellularLocation>
        <location evidence="1">Nucleus</location>
    </subcellularLocation>
</comment>
<dbReference type="GO" id="GO:0003711">
    <property type="term" value="F:transcription elongation factor activity"/>
    <property type="evidence" value="ECO:0007669"/>
    <property type="project" value="TreeGrafter"/>
</dbReference>
<dbReference type="Pfam" id="PF09816">
    <property type="entry name" value="EAF"/>
    <property type="match status" value="1"/>
</dbReference>
<comment type="caution">
    <text evidence="12">The sequence shown here is derived from an EMBL/GenBank/DDBJ whole genome shotgun (WGS) entry which is preliminary data.</text>
</comment>
<keyword evidence="5" id="KW-0805">Transcription regulation</keyword>
<organism evidence="12 13">
    <name type="scientific">Rhipicephalus microplus</name>
    <name type="common">Cattle tick</name>
    <name type="synonym">Boophilus microplus</name>
    <dbReference type="NCBI Taxonomy" id="6941"/>
    <lineage>
        <taxon>Eukaryota</taxon>
        <taxon>Metazoa</taxon>
        <taxon>Ecdysozoa</taxon>
        <taxon>Arthropoda</taxon>
        <taxon>Chelicerata</taxon>
        <taxon>Arachnida</taxon>
        <taxon>Acari</taxon>
        <taxon>Parasitiformes</taxon>
        <taxon>Ixodida</taxon>
        <taxon>Ixodoidea</taxon>
        <taxon>Ixodidae</taxon>
        <taxon>Rhipicephalinae</taxon>
        <taxon>Rhipicephalus</taxon>
        <taxon>Boophilus</taxon>
    </lineage>
</organism>
<evidence type="ECO:0000256" key="2">
    <source>
        <dbReference type="ARBA" id="ARBA00007798"/>
    </source>
</evidence>
<keyword evidence="8" id="KW-0539">Nucleus</keyword>
<dbReference type="EMBL" id="JABSTU010000001">
    <property type="protein sequence ID" value="KAH8040725.1"/>
    <property type="molecule type" value="Genomic_DNA"/>
</dbReference>
<evidence type="ECO:0000256" key="8">
    <source>
        <dbReference type="ARBA" id="ARBA00023242"/>
    </source>
</evidence>
<reference evidence="12" key="2">
    <citation type="submission" date="2021-09" db="EMBL/GenBank/DDBJ databases">
        <authorList>
            <person name="Jia N."/>
            <person name="Wang J."/>
            <person name="Shi W."/>
            <person name="Du L."/>
            <person name="Sun Y."/>
            <person name="Zhan W."/>
            <person name="Jiang J."/>
            <person name="Wang Q."/>
            <person name="Zhang B."/>
            <person name="Ji P."/>
            <person name="Sakyi L.B."/>
            <person name="Cui X."/>
            <person name="Yuan T."/>
            <person name="Jiang B."/>
            <person name="Yang W."/>
            <person name="Lam T.T.-Y."/>
            <person name="Chang Q."/>
            <person name="Ding S."/>
            <person name="Wang X."/>
            <person name="Zhu J."/>
            <person name="Ruan X."/>
            <person name="Zhao L."/>
            <person name="Wei J."/>
            <person name="Que T."/>
            <person name="Du C."/>
            <person name="Cheng J."/>
            <person name="Dai P."/>
            <person name="Han X."/>
            <person name="Huang E."/>
            <person name="Gao Y."/>
            <person name="Liu J."/>
            <person name="Shao H."/>
            <person name="Ye R."/>
            <person name="Li L."/>
            <person name="Wei W."/>
            <person name="Wang X."/>
            <person name="Wang C."/>
            <person name="Huo Q."/>
            <person name="Li W."/>
            <person name="Guo W."/>
            <person name="Chen H."/>
            <person name="Chen S."/>
            <person name="Zhou L."/>
            <person name="Zhou L."/>
            <person name="Ni X."/>
            <person name="Tian J."/>
            <person name="Zhou Y."/>
            <person name="Sheng Y."/>
            <person name="Liu T."/>
            <person name="Pan Y."/>
            <person name="Xia L."/>
            <person name="Li J."/>
            <person name="Zhao F."/>
            <person name="Cao W."/>
        </authorList>
    </citation>
    <scope>NUCLEOTIDE SEQUENCE</scope>
    <source>
        <strain evidence="12">Rmic-2018</strain>
        <tissue evidence="12">Larvae</tissue>
    </source>
</reference>
<keyword evidence="7" id="KW-0804">Transcription</keyword>
<evidence type="ECO:0000256" key="7">
    <source>
        <dbReference type="ARBA" id="ARBA00023163"/>
    </source>
</evidence>
<evidence type="ECO:0000256" key="3">
    <source>
        <dbReference type="ARBA" id="ARBA00021452"/>
    </source>
</evidence>
<name>A0A9J6F3C8_RHIMP</name>
<accession>A0A9J6F3C8</accession>
<feature type="compositionally biased region" description="Low complexity" evidence="10">
    <location>
        <begin position="336"/>
        <end position="354"/>
    </location>
</feature>
<dbReference type="AlphaFoldDB" id="A0A9J6F3C8"/>
<keyword evidence="13" id="KW-1185">Reference proteome</keyword>
<feature type="compositionally biased region" description="Low complexity" evidence="10">
    <location>
        <begin position="253"/>
        <end position="289"/>
    </location>
</feature>
<evidence type="ECO:0000256" key="1">
    <source>
        <dbReference type="ARBA" id="ARBA00004123"/>
    </source>
</evidence>
<feature type="region of interest" description="Disordered" evidence="10">
    <location>
        <begin position="93"/>
        <end position="125"/>
    </location>
</feature>
<comment type="function">
    <text evidence="9">Promotes transcriptional elongation by Su(Tpl)/ELL. Essential for development.</text>
</comment>
<evidence type="ECO:0000313" key="12">
    <source>
        <dbReference type="EMBL" id="KAH8040725.1"/>
    </source>
</evidence>
<evidence type="ECO:0000256" key="10">
    <source>
        <dbReference type="SAM" id="MobiDB-lite"/>
    </source>
</evidence>
<evidence type="ECO:0000313" key="13">
    <source>
        <dbReference type="Proteomes" id="UP000821866"/>
    </source>
</evidence>
<proteinExistence type="inferred from homology"/>
<dbReference type="GO" id="GO:0006368">
    <property type="term" value="P:transcription elongation by RNA polymerase II"/>
    <property type="evidence" value="ECO:0007669"/>
    <property type="project" value="InterPro"/>
</dbReference>
<dbReference type="PANTHER" id="PTHR15970:SF2">
    <property type="entry name" value="ELL-ASSOCIATED FACTOR EAF"/>
    <property type="match status" value="1"/>
</dbReference>
<evidence type="ECO:0000259" key="11">
    <source>
        <dbReference type="Pfam" id="PF09816"/>
    </source>
</evidence>